<protein>
    <submittedName>
        <fullName evidence="2">Methyltransferase domain-containing protein</fullName>
    </submittedName>
</protein>
<dbReference type="OrthoDB" id="9791837at2"/>
<evidence type="ECO:0000259" key="1">
    <source>
        <dbReference type="Pfam" id="PF08241"/>
    </source>
</evidence>
<dbReference type="PANTHER" id="PTHR43861">
    <property type="entry name" value="TRANS-ACONITATE 2-METHYLTRANSFERASE-RELATED"/>
    <property type="match status" value="1"/>
</dbReference>
<comment type="caution">
    <text evidence="2">The sequence shown here is derived from an EMBL/GenBank/DDBJ whole genome shotgun (WGS) entry which is preliminary data.</text>
</comment>
<dbReference type="CDD" id="cd02440">
    <property type="entry name" value="AdoMet_MTases"/>
    <property type="match status" value="1"/>
</dbReference>
<evidence type="ECO:0000313" key="3">
    <source>
        <dbReference type="Proteomes" id="UP000450457"/>
    </source>
</evidence>
<gene>
    <name evidence="2" type="ORF">GLW00_11960</name>
</gene>
<keyword evidence="2" id="KW-0489">Methyltransferase</keyword>
<dbReference type="Pfam" id="PF08241">
    <property type="entry name" value="Methyltransf_11"/>
    <property type="match status" value="1"/>
</dbReference>
<dbReference type="GO" id="GO:0008757">
    <property type="term" value="F:S-adenosylmethionine-dependent methyltransferase activity"/>
    <property type="evidence" value="ECO:0007669"/>
    <property type="project" value="InterPro"/>
</dbReference>
<accession>A0A845FCS3</accession>
<dbReference type="Proteomes" id="UP000450457">
    <property type="component" value="Unassembled WGS sequence"/>
</dbReference>
<dbReference type="SUPFAM" id="SSF53335">
    <property type="entry name" value="S-adenosyl-L-methionine-dependent methyltransferases"/>
    <property type="match status" value="1"/>
</dbReference>
<organism evidence="2 3">
    <name type="scientific">Halobacillus litoralis</name>
    <dbReference type="NCBI Taxonomy" id="45668"/>
    <lineage>
        <taxon>Bacteria</taxon>
        <taxon>Bacillati</taxon>
        <taxon>Bacillota</taxon>
        <taxon>Bacilli</taxon>
        <taxon>Bacillales</taxon>
        <taxon>Bacillaceae</taxon>
        <taxon>Halobacillus</taxon>
    </lineage>
</organism>
<dbReference type="InterPro" id="IPR029063">
    <property type="entry name" value="SAM-dependent_MTases_sf"/>
</dbReference>
<evidence type="ECO:0000313" key="2">
    <source>
        <dbReference type="EMBL" id="MYL71574.1"/>
    </source>
</evidence>
<dbReference type="Gene3D" id="3.40.50.150">
    <property type="entry name" value="Vaccinia Virus protein VP39"/>
    <property type="match status" value="1"/>
</dbReference>
<dbReference type="EMBL" id="WMFA01000004">
    <property type="protein sequence ID" value="MYL71574.1"/>
    <property type="molecule type" value="Genomic_DNA"/>
</dbReference>
<keyword evidence="2" id="KW-0808">Transferase</keyword>
<sequence length="284" mass="32849">MKQNKYDNANFFSAYKKMPRSVKGLEAAGEWHVLRGLMPELRNKTVLDLGCGFGWHCRYAREQQASSVIGVDISENMLQKARENTNDPAISFIKMPIEDIKFTESQFDVVINSLAFHYIKAFKITCQKVYDCLKPGGTFLFSVEHPIFTSRSEQDWYFDEQGNILHWPVDNYQTEGLRKTTFLTENVIKYHRTLSTYINDIIDAGFKIKTVEEPIPSNEMLKSVPEMKDETRRPMFLMISAKKVSTNKGIYWTVPILRAPTISKILFFVTSPIIPNISRLRVLR</sequence>
<dbReference type="GO" id="GO:0032259">
    <property type="term" value="P:methylation"/>
    <property type="evidence" value="ECO:0007669"/>
    <property type="project" value="UniProtKB-KW"/>
</dbReference>
<dbReference type="InterPro" id="IPR013216">
    <property type="entry name" value="Methyltransf_11"/>
</dbReference>
<feature type="domain" description="Methyltransferase type 11" evidence="1">
    <location>
        <begin position="47"/>
        <end position="141"/>
    </location>
</feature>
<proteinExistence type="predicted"/>
<dbReference type="PANTHER" id="PTHR43861:SF1">
    <property type="entry name" value="TRANS-ACONITATE 2-METHYLTRANSFERASE"/>
    <property type="match status" value="1"/>
</dbReference>
<name>A0A845FCS3_9BACI</name>
<dbReference type="AlphaFoldDB" id="A0A845FCS3"/>
<reference evidence="2 3" key="1">
    <citation type="submission" date="2019-11" db="EMBL/GenBank/DDBJ databases">
        <title>Genome sequences of 17 halophilic strains isolated from different environments.</title>
        <authorList>
            <person name="Furrow R.E."/>
        </authorList>
    </citation>
    <scope>NUCLEOTIDE SEQUENCE [LARGE SCALE GENOMIC DNA]</scope>
    <source>
        <strain evidence="2 3">SL-4</strain>
    </source>
</reference>